<dbReference type="AlphaFoldDB" id="A0A6A5TAD1"/>
<name>A0A6A5TAD1_9PLEO</name>
<dbReference type="EMBL" id="ML977040">
    <property type="protein sequence ID" value="KAF1949208.1"/>
    <property type="molecule type" value="Genomic_DNA"/>
</dbReference>
<reference evidence="1" key="1">
    <citation type="journal article" date="2020" name="Stud. Mycol.">
        <title>101 Dothideomycetes genomes: a test case for predicting lifestyles and emergence of pathogens.</title>
        <authorList>
            <person name="Haridas S."/>
            <person name="Albert R."/>
            <person name="Binder M."/>
            <person name="Bloem J."/>
            <person name="Labutti K."/>
            <person name="Salamov A."/>
            <person name="Andreopoulos B."/>
            <person name="Baker S."/>
            <person name="Barry K."/>
            <person name="Bills G."/>
            <person name="Bluhm B."/>
            <person name="Cannon C."/>
            <person name="Castanera R."/>
            <person name="Culley D."/>
            <person name="Daum C."/>
            <person name="Ezra D."/>
            <person name="Gonzalez J."/>
            <person name="Henrissat B."/>
            <person name="Kuo A."/>
            <person name="Liang C."/>
            <person name="Lipzen A."/>
            <person name="Lutzoni F."/>
            <person name="Magnuson J."/>
            <person name="Mondo S."/>
            <person name="Nolan M."/>
            <person name="Ohm R."/>
            <person name="Pangilinan J."/>
            <person name="Park H.-J."/>
            <person name="Ramirez L."/>
            <person name="Alfaro M."/>
            <person name="Sun H."/>
            <person name="Tritt A."/>
            <person name="Yoshinaga Y."/>
            <person name="Zwiers L.-H."/>
            <person name="Turgeon B."/>
            <person name="Goodwin S."/>
            <person name="Spatafora J."/>
            <person name="Crous P."/>
            <person name="Grigoriev I."/>
        </authorList>
    </citation>
    <scope>NUCLEOTIDE SEQUENCE</scope>
    <source>
        <strain evidence="1">CBS 675.92</strain>
    </source>
</reference>
<gene>
    <name evidence="1" type="ORF">CC80DRAFT_497671</name>
</gene>
<sequence>MAHPPMALASLSTLSTSPNISQCYVTLSGLSPFTSTIAMIFVQSGWHKILLQTLYSSYRERNVSKRLLTLLIWLVC</sequence>
<keyword evidence="2" id="KW-1185">Reference proteome</keyword>
<accession>A0A6A5TAD1</accession>
<proteinExistence type="predicted"/>
<organism evidence="1 2">
    <name type="scientific">Byssothecium circinans</name>
    <dbReference type="NCBI Taxonomy" id="147558"/>
    <lineage>
        <taxon>Eukaryota</taxon>
        <taxon>Fungi</taxon>
        <taxon>Dikarya</taxon>
        <taxon>Ascomycota</taxon>
        <taxon>Pezizomycotina</taxon>
        <taxon>Dothideomycetes</taxon>
        <taxon>Pleosporomycetidae</taxon>
        <taxon>Pleosporales</taxon>
        <taxon>Massarineae</taxon>
        <taxon>Massarinaceae</taxon>
        <taxon>Byssothecium</taxon>
    </lineage>
</organism>
<evidence type="ECO:0000313" key="1">
    <source>
        <dbReference type="EMBL" id="KAF1949208.1"/>
    </source>
</evidence>
<dbReference type="Proteomes" id="UP000800035">
    <property type="component" value="Unassembled WGS sequence"/>
</dbReference>
<evidence type="ECO:0000313" key="2">
    <source>
        <dbReference type="Proteomes" id="UP000800035"/>
    </source>
</evidence>
<protein>
    <submittedName>
        <fullName evidence="1">Uncharacterized protein</fullName>
    </submittedName>
</protein>